<dbReference type="InterPro" id="IPR028098">
    <property type="entry name" value="Glyco_trans_4-like_N"/>
</dbReference>
<gene>
    <name evidence="2" type="ordered locus">Sthe_2733</name>
</gene>
<accession>D1C8K4</accession>
<dbReference type="Pfam" id="PF13692">
    <property type="entry name" value="Glyco_trans_1_4"/>
    <property type="match status" value="1"/>
</dbReference>
<feature type="domain" description="Glycosyltransferase subfamily 4-like N-terminal" evidence="1">
    <location>
        <begin position="16"/>
        <end position="191"/>
    </location>
</feature>
<dbReference type="Gene3D" id="3.40.50.2000">
    <property type="entry name" value="Glycogen Phosphorylase B"/>
    <property type="match status" value="2"/>
</dbReference>
<protein>
    <submittedName>
        <fullName evidence="2">Glycosyl transferase group 1</fullName>
    </submittedName>
</protein>
<dbReference type="PANTHER" id="PTHR45947">
    <property type="entry name" value="SULFOQUINOVOSYL TRANSFERASE SQD2"/>
    <property type="match status" value="1"/>
</dbReference>
<dbReference type="OrthoDB" id="9801609at2"/>
<dbReference type="InterPro" id="IPR050194">
    <property type="entry name" value="Glycosyltransferase_grp1"/>
</dbReference>
<dbReference type="Proteomes" id="UP000002027">
    <property type="component" value="Chromosome 2"/>
</dbReference>
<proteinExistence type="predicted"/>
<keyword evidence="2" id="KW-0808">Transferase</keyword>
<dbReference type="RefSeq" id="WP_012873185.1">
    <property type="nucleotide sequence ID" value="NC_013524.1"/>
</dbReference>
<evidence type="ECO:0000313" key="2">
    <source>
        <dbReference type="EMBL" id="ACZ40147.1"/>
    </source>
</evidence>
<reference evidence="2 3" key="2">
    <citation type="journal article" date="2010" name="Stand. Genomic Sci.">
        <title>Complete genome sequence of Desulfohalobium retbaense type strain (HR(100)).</title>
        <authorList>
            <person name="Spring S."/>
            <person name="Nolan M."/>
            <person name="Lapidus A."/>
            <person name="Glavina Del Rio T."/>
            <person name="Copeland A."/>
            <person name="Tice H."/>
            <person name="Cheng J.F."/>
            <person name="Lucas S."/>
            <person name="Land M."/>
            <person name="Chen F."/>
            <person name="Bruce D."/>
            <person name="Goodwin L."/>
            <person name="Pitluck S."/>
            <person name="Ivanova N."/>
            <person name="Mavromatis K."/>
            <person name="Mikhailova N."/>
            <person name="Pati A."/>
            <person name="Chen A."/>
            <person name="Palaniappan K."/>
            <person name="Hauser L."/>
            <person name="Chang Y.J."/>
            <person name="Jeffries C.D."/>
            <person name="Munk C."/>
            <person name="Kiss H."/>
            <person name="Chain P."/>
            <person name="Han C."/>
            <person name="Brettin T."/>
            <person name="Detter J.C."/>
            <person name="Schuler E."/>
            <person name="Goker M."/>
            <person name="Rohde M."/>
            <person name="Bristow J."/>
            <person name="Eisen J.A."/>
            <person name="Markowitz V."/>
            <person name="Hugenholtz P."/>
            <person name="Kyrpides N.C."/>
            <person name="Klenk H.P."/>
        </authorList>
    </citation>
    <scope>NUCLEOTIDE SEQUENCE [LARGE SCALE GENOMIC DNA]</scope>
    <source>
        <strain evidence="3">ATCC 49802 / DSM 20745 / S 6022</strain>
    </source>
</reference>
<sequence>MPAERVALVHDYLNQYGGAERVLEAFHDLYPDAPVFTSIYAPDLMPSHYRDWDIRTSFMQRLPAVHRHHQPYLPFYPLAFRRMRLDGFDLILSSSSAWAKGVPTPPGAIHVCYCHSPMRFAWDFHRYAERERLAGAVRRVLPPFLALLRRWDVATSRTVDFFIANSTTVAKRIADFWGRDATVIYPPVDTDGAAPVAPSEVGDYFLLVSRLVPYKRFDIVIEAFNALGLPLKIVGDGRARPDLERIAGPTIEFLGTVSDEEKYRLYARCQAAIFPAEDDFGIAQVEVQAAGRPAIALAAGGALDTVIDGVTGVLFSPQTPEALIDAVQRFQRMTFSTDQIVAHAARFSRERFLREIADFVAERLAARHAPPAARRTEVATWS</sequence>
<dbReference type="Pfam" id="PF13439">
    <property type="entry name" value="Glyco_transf_4"/>
    <property type="match status" value="1"/>
</dbReference>
<dbReference type="SUPFAM" id="SSF53756">
    <property type="entry name" value="UDP-Glycosyltransferase/glycogen phosphorylase"/>
    <property type="match status" value="1"/>
</dbReference>
<dbReference type="CAZy" id="GT4">
    <property type="family name" value="Glycosyltransferase Family 4"/>
</dbReference>
<dbReference type="HOGENOM" id="CLU_041001_0_0_0"/>
<reference evidence="3" key="1">
    <citation type="submission" date="2009-11" db="EMBL/GenBank/DDBJ databases">
        <title>The complete chromosome 2 of Sphaerobacter thermophilus DSM 20745.</title>
        <authorList>
            <person name="Lucas S."/>
            <person name="Copeland A."/>
            <person name="Lapidus A."/>
            <person name="Glavina del Rio T."/>
            <person name="Dalin E."/>
            <person name="Tice H."/>
            <person name="Bruce D."/>
            <person name="Goodwin L."/>
            <person name="Pitluck S."/>
            <person name="Kyrpides N."/>
            <person name="Mavromatis K."/>
            <person name="Ivanova N."/>
            <person name="Mikhailova N."/>
            <person name="LaButti K.M."/>
            <person name="Clum A."/>
            <person name="Sun H.I."/>
            <person name="Brettin T."/>
            <person name="Detter J.C."/>
            <person name="Han C."/>
            <person name="Larimer F."/>
            <person name="Land M."/>
            <person name="Hauser L."/>
            <person name="Markowitz V."/>
            <person name="Cheng J.F."/>
            <person name="Hugenholtz P."/>
            <person name="Woyke T."/>
            <person name="Wu D."/>
            <person name="Steenblock K."/>
            <person name="Schneider S."/>
            <person name="Pukall R."/>
            <person name="Goeker M."/>
            <person name="Klenk H.P."/>
            <person name="Eisen J.A."/>
        </authorList>
    </citation>
    <scope>NUCLEOTIDE SEQUENCE [LARGE SCALE GENOMIC DNA]</scope>
    <source>
        <strain evidence="3">ATCC 49802 / DSM 20745 / S 6022</strain>
    </source>
</reference>
<keyword evidence="3" id="KW-1185">Reference proteome</keyword>
<evidence type="ECO:0000259" key="1">
    <source>
        <dbReference type="Pfam" id="PF13439"/>
    </source>
</evidence>
<dbReference type="InParanoid" id="D1C8K4"/>
<dbReference type="EMBL" id="CP001824">
    <property type="protein sequence ID" value="ACZ40147.1"/>
    <property type="molecule type" value="Genomic_DNA"/>
</dbReference>
<dbReference type="GO" id="GO:0016757">
    <property type="term" value="F:glycosyltransferase activity"/>
    <property type="evidence" value="ECO:0007669"/>
    <property type="project" value="TreeGrafter"/>
</dbReference>
<dbReference type="AlphaFoldDB" id="D1C8K4"/>
<dbReference type="KEGG" id="sti:Sthe_2733"/>
<dbReference type="PANTHER" id="PTHR45947:SF3">
    <property type="entry name" value="SULFOQUINOVOSYL TRANSFERASE SQD2"/>
    <property type="match status" value="1"/>
</dbReference>
<dbReference type="STRING" id="479434.Sthe_2733"/>
<dbReference type="eggNOG" id="COG0438">
    <property type="taxonomic scope" value="Bacteria"/>
</dbReference>
<name>D1C8K4_SPHTD</name>
<evidence type="ECO:0000313" key="3">
    <source>
        <dbReference type="Proteomes" id="UP000002027"/>
    </source>
</evidence>
<organism evidence="2 3">
    <name type="scientific">Sphaerobacter thermophilus (strain ATCC 49802 / DSM 20745 / KCCM 41009 / NCIMB 13125 / S 6022)</name>
    <dbReference type="NCBI Taxonomy" id="479434"/>
    <lineage>
        <taxon>Bacteria</taxon>
        <taxon>Pseudomonadati</taxon>
        <taxon>Thermomicrobiota</taxon>
        <taxon>Thermomicrobia</taxon>
        <taxon>Sphaerobacterales</taxon>
        <taxon>Sphaerobacterineae</taxon>
        <taxon>Sphaerobacteraceae</taxon>
        <taxon>Sphaerobacter</taxon>
    </lineage>
</organism>